<protein>
    <recommendedName>
        <fullName evidence="1">Reverse transcriptase domain-containing protein</fullName>
    </recommendedName>
</protein>
<name>A0AAE0YUL4_9GAST</name>
<accession>A0AAE0YUL4</accession>
<sequence>MILMGDFNFHIDDASDKKAEEFSKLIESVNLTQLVNNSTHMNGHILDLIITHKKEQIVSSLKVDDCDISDHSCIHFDLNLQKPKAEKKKVTYRKTRKINSDTLRKLIVDSNVTEKVSSKETVHEKVEIFNETVEAVLDLLAPVKTKNVPIRPNSHWYTDELRTLKQECRCAERKWRKSRLEIHRQIYVYAKNKVNDMLVKSKKKYFKERIFECKGNSNELYKLVKSLYKPTSSYKPVLPSHDDTEQLCNNFSSFFGGKIDNIRNQLDSESTLTPNNEPPSNPSSTLQEFRPALVEEVDKLIIAMPNKSCVLDKIPAWLFKEAHKELAPSLADIINSSLANHDFPSSLKQAYVTPLIKKASLDKEEMKNYRPVSNIPIISKLIEKIVSSRILQHLAFNNLHTNFQSAYKKHHSTESALLRVANDILRYIDNKKSVLLILLDLSAAFDTIDHDILLARAHSRFGIDGKALYWLNAYLKNRTQTVSIDNNKATPSPLKYGVPQGSVLGPLLFTMYTAPVADIAERHGVNYHLYADDTQLYVPLDNTLETASYQKESIEKCVVEIADWMNSNKLKLNSDKTDVIVFGTNKALIDLNFNSVQIKSSSVPVSSSVKNLGCYLDANFTMSCQINSICQQSYYHLKNIGMIRSYINKDTAQLLVSSLVMSRIDYCNSLLTGVSLNSIIKLQRVQNQAARIVLTLSKNVPRLLTLSENQLLKQRRKKTGQQCGVDFKRTSQPQFGVDLKQIRLHKTWVMMTGKSV</sequence>
<gene>
    <name evidence="2" type="ORF">RRG08_000139</name>
</gene>
<feature type="domain" description="Reverse transcriptase" evidence="1">
    <location>
        <begin position="336"/>
        <end position="598"/>
    </location>
</feature>
<dbReference type="AlphaFoldDB" id="A0AAE0YUL4"/>
<dbReference type="Gene3D" id="3.60.10.10">
    <property type="entry name" value="Endonuclease/exonuclease/phosphatase"/>
    <property type="match status" value="1"/>
</dbReference>
<dbReference type="SUPFAM" id="SSF56219">
    <property type="entry name" value="DNase I-like"/>
    <property type="match status" value="1"/>
</dbReference>
<dbReference type="InterPro" id="IPR043502">
    <property type="entry name" value="DNA/RNA_pol_sf"/>
</dbReference>
<reference evidence="2" key="1">
    <citation type="journal article" date="2023" name="G3 (Bethesda)">
        <title>A reference genome for the long-term kleptoplast-retaining sea slug Elysia crispata morphotype clarki.</title>
        <authorList>
            <person name="Eastman K.E."/>
            <person name="Pendleton A.L."/>
            <person name="Shaikh M.A."/>
            <person name="Suttiyut T."/>
            <person name="Ogas R."/>
            <person name="Tomko P."/>
            <person name="Gavelis G."/>
            <person name="Widhalm J.R."/>
            <person name="Wisecaver J.H."/>
        </authorList>
    </citation>
    <scope>NUCLEOTIDE SEQUENCE</scope>
    <source>
        <strain evidence="2">ECLA1</strain>
    </source>
</reference>
<evidence type="ECO:0000313" key="3">
    <source>
        <dbReference type="Proteomes" id="UP001283361"/>
    </source>
</evidence>
<organism evidence="2 3">
    <name type="scientific">Elysia crispata</name>
    <name type="common">lettuce slug</name>
    <dbReference type="NCBI Taxonomy" id="231223"/>
    <lineage>
        <taxon>Eukaryota</taxon>
        <taxon>Metazoa</taxon>
        <taxon>Spiralia</taxon>
        <taxon>Lophotrochozoa</taxon>
        <taxon>Mollusca</taxon>
        <taxon>Gastropoda</taxon>
        <taxon>Heterobranchia</taxon>
        <taxon>Euthyneura</taxon>
        <taxon>Panpulmonata</taxon>
        <taxon>Sacoglossa</taxon>
        <taxon>Placobranchoidea</taxon>
        <taxon>Plakobranchidae</taxon>
        <taxon>Elysia</taxon>
    </lineage>
</organism>
<evidence type="ECO:0000259" key="1">
    <source>
        <dbReference type="PROSITE" id="PS50878"/>
    </source>
</evidence>
<dbReference type="PANTHER" id="PTHR33332">
    <property type="entry name" value="REVERSE TRANSCRIPTASE DOMAIN-CONTAINING PROTEIN"/>
    <property type="match status" value="1"/>
</dbReference>
<dbReference type="Proteomes" id="UP001283361">
    <property type="component" value="Unassembled WGS sequence"/>
</dbReference>
<dbReference type="InterPro" id="IPR000477">
    <property type="entry name" value="RT_dom"/>
</dbReference>
<dbReference type="CDD" id="cd01650">
    <property type="entry name" value="RT_nLTR_like"/>
    <property type="match status" value="1"/>
</dbReference>
<dbReference type="EMBL" id="JAWDGP010005352">
    <property type="protein sequence ID" value="KAK3757624.1"/>
    <property type="molecule type" value="Genomic_DNA"/>
</dbReference>
<dbReference type="Pfam" id="PF00078">
    <property type="entry name" value="RVT_1"/>
    <property type="match status" value="1"/>
</dbReference>
<keyword evidence="3" id="KW-1185">Reference proteome</keyword>
<dbReference type="SUPFAM" id="SSF56672">
    <property type="entry name" value="DNA/RNA polymerases"/>
    <property type="match status" value="1"/>
</dbReference>
<proteinExistence type="predicted"/>
<comment type="caution">
    <text evidence="2">The sequence shown here is derived from an EMBL/GenBank/DDBJ whole genome shotgun (WGS) entry which is preliminary data.</text>
</comment>
<evidence type="ECO:0000313" key="2">
    <source>
        <dbReference type="EMBL" id="KAK3757624.1"/>
    </source>
</evidence>
<dbReference type="InterPro" id="IPR036691">
    <property type="entry name" value="Endo/exonu/phosph_ase_sf"/>
</dbReference>
<dbReference type="PROSITE" id="PS50878">
    <property type="entry name" value="RT_POL"/>
    <property type="match status" value="1"/>
</dbReference>